<dbReference type="GO" id="GO:0005524">
    <property type="term" value="F:ATP binding"/>
    <property type="evidence" value="ECO:0007669"/>
    <property type="project" value="UniProtKB-KW"/>
</dbReference>
<dbReference type="CDD" id="cd02165">
    <property type="entry name" value="NMNAT"/>
    <property type="match status" value="1"/>
</dbReference>
<evidence type="ECO:0000256" key="4">
    <source>
        <dbReference type="ARBA" id="ARBA00022642"/>
    </source>
</evidence>
<dbReference type="HAMAP" id="MF_00244">
    <property type="entry name" value="NaMN_adenylyltr"/>
    <property type="match status" value="1"/>
</dbReference>
<accession>A0A1Y0CY38</accession>
<dbReference type="EC" id="2.7.7.18" evidence="11"/>
<evidence type="ECO:0000259" key="12">
    <source>
        <dbReference type="Pfam" id="PF01467"/>
    </source>
</evidence>
<feature type="domain" description="Cytidyltransferase-like" evidence="12">
    <location>
        <begin position="8"/>
        <end position="185"/>
    </location>
</feature>
<dbReference type="NCBIfam" id="TIGR00482">
    <property type="entry name" value="nicotinate (nicotinamide) nucleotide adenylyltransferase"/>
    <property type="match status" value="1"/>
</dbReference>
<dbReference type="InterPro" id="IPR014729">
    <property type="entry name" value="Rossmann-like_a/b/a_fold"/>
</dbReference>
<gene>
    <name evidence="11" type="primary">nadD</name>
    <name evidence="13" type="ORF">CBP12_06340</name>
</gene>
<dbReference type="Gene3D" id="3.40.50.620">
    <property type="entry name" value="HUPs"/>
    <property type="match status" value="1"/>
</dbReference>
<evidence type="ECO:0000256" key="6">
    <source>
        <dbReference type="ARBA" id="ARBA00022695"/>
    </source>
</evidence>
<keyword evidence="4 11" id="KW-0662">Pyridine nucleotide biosynthesis</keyword>
<dbReference type="EMBL" id="CP021376">
    <property type="protein sequence ID" value="ART79817.1"/>
    <property type="molecule type" value="Genomic_DNA"/>
</dbReference>
<dbReference type="SUPFAM" id="SSF52374">
    <property type="entry name" value="Nucleotidylyl transferase"/>
    <property type="match status" value="1"/>
</dbReference>
<evidence type="ECO:0000256" key="3">
    <source>
        <dbReference type="ARBA" id="ARBA00009014"/>
    </source>
</evidence>
<comment type="catalytic activity">
    <reaction evidence="10 11">
        <text>nicotinate beta-D-ribonucleotide + ATP + H(+) = deamido-NAD(+) + diphosphate</text>
        <dbReference type="Rhea" id="RHEA:22860"/>
        <dbReference type="ChEBI" id="CHEBI:15378"/>
        <dbReference type="ChEBI" id="CHEBI:30616"/>
        <dbReference type="ChEBI" id="CHEBI:33019"/>
        <dbReference type="ChEBI" id="CHEBI:57502"/>
        <dbReference type="ChEBI" id="CHEBI:58437"/>
        <dbReference type="EC" id="2.7.7.18"/>
    </reaction>
</comment>
<evidence type="ECO:0000256" key="10">
    <source>
        <dbReference type="ARBA" id="ARBA00048721"/>
    </source>
</evidence>
<dbReference type="PANTHER" id="PTHR39321">
    <property type="entry name" value="NICOTINATE-NUCLEOTIDE ADENYLYLTRANSFERASE-RELATED"/>
    <property type="match status" value="1"/>
</dbReference>
<dbReference type="GO" id="GO:0004515">
    <property type="term" value="F:nicotinate-nucleotide adenylyltransferase activity"/>
    <property type="evidence" value="ECO:0007669"/>
    <property type="project" value="UniProtKB-UniRule"/>
</dbReference>
<dbReference type="GO" id="GO:0009435">
    <property type="term" value="P:NAD+ biosynthetic process"/>
    <property type="evidence" value="ECO:0007669"/>
    <property type="project" value="UniProtKB-UniRule"/>
</dbReference>
<keyword evidence="14" id="KW-1185">Reference proteome</keyword>
<evidence type="ECO:0000256" key="7">
    <source>
        <dbReference type="ARBA" id="ARBA00022741"/>
    </source>
</evidence>
<dbReference type="NCBIfam" id="NF000840">
    <property type="entry name" value="PRK00071.1-3"/>
    <property type="match status" value="1"/>
</dbReference>
<comment type="pathway">
    <text evidence="2 11">Cofactor biosynthesis; NAD(+) biosynthesis; deamido-NAD(+) from nicotinate D-ribonucleotide: step 1/1.</text>
</comment>
<keyword evidence="6 11" id="KW-0548">Nucleotidyltransferase</keyword>
<dbReference type="Pfam" id="PF01467">
    <property type="entry name" value="CTP_transf_like"/>
    <property type="match status" value="1"/>
</dbReference>
<evidence type="ECO:0000313" key="14">
    <source>
        <dbReference type="Proteomes" id="UP000243793"/>
    </source>
</evidence>
<protein>
    <recommendedName>
        <fullName evidence="11">Probable nicotinate-nucleotide adenylyltransferase</fullName>
        <ecNumber evidence="11">2.7.7.18</ecNumber>
    </recommendedName>
    <alternativeName>
        <fullName evidence="11">Deamido-NAD(+) diphosphorylase</fullName>
    </alternativeName>
    <alternativeName>
        <fullName evidence="11">Deamido-NAD(+) pyrophosphorylase</fullName>
    </alternativeName>
    <alternativeName>
        <fullName evidence="11">Nicotinate mononucleotide adenylyltransferase</fullName>
        <shortName evidence="11">NaMN adenylyltransferase</shortName>
    </alternativeName>
</protein>
<sequence>MMKNAIGLLGGTFDPIHVGHLRPAIAMLEQLGLSEVRLIPNYIPPHKATPDSDANHRLNMAKLAAAATPGLVVDARELNRNRPSYTLDTLKELRGEHPTRALCFIMGMDSLCSLDKWHGWQELLNYAHLVVGHRPGWQPQFNTTLHDFIQRHLTDDASLLSSKTQGHIYLFNNPQLDISSSQIRHCLQAGNNPQYLLPEGVLNYIRDKGLYQLHVL</sequence>
<dbReference type="InterPro" id="IPR005248">
    <property type="entry name" value="NadD/NMNAT"/>
</dbReference>
<dbReference type="AlphaFoldDB" id="A0A1Y0CY38"/>
<proteinExistence type="inferred from homology"/>
<evidence type="ECO:0000256" key="8">
    <source>
        <dbReference type="ARBA" id="ARBA00022840"/>
    </source>
</evidence>
<keyword evidence="5 11" id="KW-0808">Transferase</keyword>
<dbReference type="NCBIfam" id="NF000839">
    <property type="entry name" value="PRK00071.1-1"/>
    <property type="match status" value="1"/>
</dbReference>
<reference evidence="14" key="1">
    <citation type="submission" date="2017-05" db="EMBL/GenBank/DDBJ databases">
        <authorList>
            <person name="Sung H."/>
        </authorList>
    </citation>
    <scope>NUCLEOTIDE SEQUENCE [LARGE SCALE GENOMIC DNA]</scope>
    <source>
        <strain evidence="14">AMac2203</strain>
    </source>
</reference>
<evidence type="ECO:0000256" key="5">
    <source>
        <dbReference type="ARBA" id="ARBA00022679"/>
    </source>
</evidence>
<keyword evidence="7 11" id="KW-0547">Nucleotide-binding</keyword>
<comment type="similarity">
    <text evidence="3 11">Belongs to the NadD family.</text>
</comment>
<evidence type="ECO:0000256" key="2">
    <source>
        <dbReference type="ARBA" id="ARBA00005019"/>
    </source>
</evidence>
<evidence type="ECO:0000256" key="1">
    <source>
        <dbReference type="ARBA" id="ARBA00002324"/>
    </source>
</evidence>
<dbReference type="FunFam" id="3.40.50.620:FF:000039">
    <property type="entry name" value="Probable nicotinate-nucleotide adenylyltransferase"/>
    <property type="match status" value="1"/>
</dbReference>
<keyword evidence="9 11" id="KW-0520">NAD</keyword>
<comment type="function">
    <text evidence="1 11">Catalyzes the reversible adenylation of nicotinate mononucleotide (NaMN) to nicotinic acid adenine dinucleotide (NaAD).</text>
</comment>
<dbReference type="UniPathway" id="UPA00253">
    <property type="reaction ID" value="UER00332"/>
</dbReference>
<dbReference type="Proteomes" id="UP000243793">
    <property type="component" value="Chromosome"/>
</dbReference>
<dbReference type="RefSeq" id="WP_198341894.1">
    <property type="nucleotide sequence ID" value="NZ_CP021376.1"/>
</dbReference>
<evidence type="ECO:0000313" key="13">
    <source>
        <dbReference type="EMBL" id="ART79817.1"/>
    </source>
</evidence>
<dbReference type="KEGG" id="ocm:CBP12_06340"/>
<keyword evidence="8 11" id="KW-0067">ATP-binding</keyword>
<name>A0A1Y0CY38_9GAMM</name>
<evidence type="ECO:0000256" key="11">
    <source>
        <dbReference type="HAMAP-Rule" id="MF_00244"/>
    </source>
</evidence>
<dbReference type="InterPro" id="IPR004821">
    <property type="entry name" value="Cyt_trans-like"/>
</dbReference>
<dbReference type="PANTHER" id="PTHR39321:SF3">
    <property type="entry name" value="PHOSPHOPANTETHEINE ADENYLYLTRANSFERASE"/>
    <property type="match status" value="1"/>
</dbReference>
<evidence type="ECO:0000256" key="9">
    <source>
        <dbReference type="ARBA" id="ARBA00023027"/>
    </source>
</evidence>
<organism evidence="13 14">
    <name type="scientific">Oceanisphaera avium</name>
    <dbReference type="NCBI Taxonomy" id="1903694"/>
    <lineage>
        <taxon>Bacteria</taxon>
        <taxon>Pseudomonadati</taxon>
        <taxon>Pseudomonadota</taxon>
        <taxon>Gammaproteobacteria</taxon>
        <taxon>Aeromonadales</taxon>
        <taxon>Aeromonadaceae</taxon>
        <taxon>Oceanisphaera</taxon>
    </lineage>
</organism>